<dbReference type="Proteomes" id="UP000195152">
    <property type="component" value="Unassembled WGS sequence"/>
</dbReference>
<reference evidence="2 3" key="1">
    <citation type="submission" date="2016-10" db="EMBL/GenBank/DDBJ databases">
        <title>Comparative genomics of Bacillus thuringiensis reveals a path to pathogens against multiple invertebrate hosts.</title>
        <authorList>
            <person name="Zheng J."/>
            <person name="Gao Q."/>
            <person name="Liu H."/>
            <person name="Peng D."/>
            <person name="Ruan L."/>
            <person name="Sun M."/>
        </authorList>
    </citation>
    <scope>NUCLEOTIDE SEQUENCE [LARGE SCALE GENOMIC DNA]</scope>
    <source>
        <strain evidence="2">BGSC 4AC1</strain>
    </source>
</reference>
<dbReference type="Gene3D" id="1.10.1660.10">
    <property type="match status" value="1"/>
</dbReference>
<protein>
    <recommendedName>
        <fullName evidence="4">MerR family transcriptional regulator</fullName>
    </recommendedName>
</protein>
<dbReference type="RefSeq" id="WP_000348904.1">
    <property type="nucleotide sequence ID" value="NZ_NFCF01000063.1"/>
</dbReference>
<dbReference type="AlphaFoldDB" id="A0A242WBS4"/>
<dbReference type="EMBL" id="NFCF01000063">
    <property type="protein sequence ID" value="OTW50785.1"/>
    <property type="molecule type" value="Genomic_DNA"/>
</dbReference>
<dbReference type="InterPro" id="IPR009061">
    <property type="entry name" value="DNA-bd_dom_put_sf"/>
</dbReference>
<keyword evidence="1" id="KW-0175">Coiled coil</keyword>
<name>A0A242WBS4_BACTU</name>
<organism evidence="2 3">
    <name type="scientific">Bacillus thuringiensis serovar mexicanensis</name>
    <dbReference type="NCBI Taxonomy" id="180868"/>
    <lineage>
        <taxon>Bacteria</taxon>
        <taxon>Bacillati</taxon>
        <taxon>Bacillota</taxon>
        <taxon>Bacilli</taxon>
        <taxon>Bacillales</taxon>
        <taxon>Bacillaceae</taxon>
        <taxon>Bacillus</taxon>
        <taxon>Bacillus cereus group</taxon>
    </lineage>
</organism>
<proteinExistence type="predicted"/>
<accession>A0A242WBS4</accession>
<sequence>MDGMHGQTDHKEKISDNVWQINEFSRKVDVHYNTIDRWFVRLEKNGIHYVNRVQPSDKKVYDHLDYEIALYIKEYRDKGWMLDPIFETLPNEFDLRPFPEGEEVSNTNVFDSSAAFKEMEENIIAKLKDEIEDQARQQVKQEFEQSLNELIEMKEQILKSLPQPEDKAAVREKRFVEAVTFHRVRAELEKEAAAEWAKKSENERTKRVGIFFKTEDTAKRADYIKDYVNEKYEERLKEKFDL</sequence>
<evidence type="ECO:0000313" key="3">
    <source>
        <dbReference type="Proteomes" id="UP000195152"/>
    </source>
</evidence>
<evidence type="ECO:0000313" key="2">
    <source>
        <dbReference type="EMBL" id="OTW50785.1"/>
    </source>
</evidence>
<comment type="caution">
    <text evidence="2">The sequence shown here is derived from an EMBL/GenBank/DDBJ whole genome shotgun (WGS) entry which is preliminary data.</text>
</comment>
<feature type="coiled-coil region" evidence="1">
    <location>
        <begin position="117"/>
        <end position="160"/>
    </location>
</feature>
<evidence type="ECO:0000256" key="1">
    <source>
        <dbReference type="SAM" id="Coils"/>
    </source>
</evidence>
<evidence type="ECO:0008006" key="4">
    <source>
        <dbReference type="Google" id="ProtNLM"/>
    </source>
</evidence>
<gene>
    <name evidence="2" type="ORF">BK699_09545</name>
</gene>
<dbReference type="SUPFAM" id="SSF46955">
    <property type="entry name" value="Putative DNA-binding domain"/>
    <property type="match status" value="1"/>
</dbReference>